<dbReference type="EMBL" id="JABFAA010000007">
    <property type="protein sequence ID" value="MBA0686734.1"/>
    <property type="molecule type" value="Genomic_DNA"/>
</dbReference>
<keyword evidence="1" id="KW-0812">Transmembrane</keyword>
<evidence type="ECO:0000313" key="3">
    <source>
        <dbReference type="EMBL" id="MBA0686734.1"/>
    </source>
</evidence>
<keyword evidence="1" id="KW-1133">Transmembrane helix</keyword>
<feature type="transmembrane region" description="Helical" evidence="1">
    <location>
        <begin position="12"/>
        <end position="28"/>
    </location>
</feature>
<protein>
    <recommendedName>
        <fullName evidence="2">RNase H type-1 domain-containing protein</fullName>
    </recommendedName>
</protein>
<dbReference type="InterPro" id="IPR002156">
    <property type="entry name" value="RNaseH_domain"/>
</dbReference>
<keyword evidence="1" id="KW-0472">Membrane</keyword>
<keyword evidence="4" id="KW-1185">Reference proteome</keyword>
<evidence type="ECO:0000313" key="4">
    <source>
        <dbReference type="Proteomes" id="UP000593577"/>
    </source>
</evidence>
<name>A0A7J8XIK2_GOSAI</name>
<reference evidence="3 4" key="1">
    <citation type="journal article" date="2019" name="Genome Biol. Evol.">
        <title>Insights into the evolution of the New World diploid cottons (Gossypium, subgenus Houzingenia) based on genome sequencing.</title>
        <authorList>
            <person name="Grover C.E."/>
            <person name="Arick M.A. 2nd"/>
            <person name="Thrash A."/>
            <person name="Conover J.L."/>
            <person name="Sanders W.S."/>
            <person name="Peterson D.G."/>
            <person name="Frelichowski J.E."/>
            <person name="Scheffler J.A."/>
            <person name="Scheffler B.E."/>
            <person name="Wendel J.F."/>
        </authorList>
    </citation>
    <scope>NUCLEOTIDE SEQUENCE [LARGE SCALE GENOMIC DNA]</scope>
    <source>
        <strain evidence="3">185</strain>
        <tissue evidence="3">Leaf</tissue>
    </source>
</reference>
<proteinExistence type="predicted"/>
<accession>A0A7J8XIK2</accession>
<feature type="domain" description="RNase H type-1" evidence="2">
    <location>
        <begin position="48"/>
        <end position="169"/>
    </location>
</feature>
<dbReference type="CDD" id="cd06222">
    <property type="entry name" value="RNase_H_like"/>
    <property type="match status" value="1"/>
</dbReference>
<dbReference type="Proteomes" id="UP000593577">
    <property type="component" value="Unassembled WGS sequence"/>
</dbReference>
<sequence length="197" mass="22714">MASTPPELASFIGSYFFSQPLLVVHVLVPKGSRSTHWRPVAAPMIKENFNATFRGRTSSSCSRVVIRDCQGLVFRACTRRHQYVSSPFVVETLAFLTMAIFAYDLDLSRVMFERDSLHVIRRLTSLQDDYSKIRALIHEGRRSLLRDFSEATVRHCFWEQNLVAHLLAALGFQWEEDQFWMEEVPFQVELAVVAKVE</sequence>
<dbReference type="PANTHER" id="PTHR47074:SF61">
    <property type="entry name" value="RNASE H TYPE-1 DOMAIN-CONTAINING PROTEIN"/>
    <property type="match status" value="1"/>
</dbReference>
<dbReference type="Pfam" id="PF13456">
    <property type="entry name" value="RVT_3"/>
    <property type="match status" value="1"/>
</dbReference>
<comment type="caution">
    <text evidence="3">The sequence shown here is derived from an EMBL/GenBank/DDBJ whole genome shotgun (WGS) entry which is preliminary data.</text>
</comment>
<organism evidence="3 4">
    <name type="scientific">Gossypium aridum</name>
    <name type="common">American cotton</name>
    <name type="synonym">Erioxylum aridum</name>
    <dbReference type="NCBI Taxonomy" id="34290"/>
    <lineage>
        <taxon>Eukaryota</taxon>
        <taxon>Viridiplantae</taxon>
        <taxon>Streptophyta</taxon>
        <taxon>Embryophyta</taxon>
        <taxon>Tracheophyta</taxon>
        <taxon>Spermatophyta</taxon>
        <taxon>Magnoliopsida</taxon>
        <taxon>eudicotyledons</taxon>
        <taxon>Gunneridae</taxon>
        <taxon>Pentapetalae</taxon>
        <taxon>rosids</taxon>
        <taxon>malvids</taxon>
        <taxon>Malvales</taxon>
        <taxon>Malvaceae</taxon>
        <taxon>Malvoideae</taxon>
        <taxon>Gossypium</taxon>
    </lineage>
</organism>
<dbReference type="AlphaFoldDB" id="A0A7J8XIK2"/>
<dbReference type="InterPro" id="IPR052929">
    <property type="entry name" value="RNase_H-like_EbsB-rel"/>
</dbReference>
<dbReference type="GO" id="GO:0004523">
    <property type="term" value="F:RNA-DNA hybrid ribonuclease activity"/>
    <property type="evidence" value="ECO:0007669"/>
    <property type="project" value="InterPro"/>
</dbReference>
<dbReference type="GO" id="GO:0003676">
    <property type="term" value="F:nucleic acid binding"/>
    <property type="evidence" value="ECO:0007669"/>
    <property type="project" value="InterPro"/>
</dbReference>
<dbReference type="InterPro" id="IPR044730">
    <property type="entry name" value="RNase_H-like_dom_plant"/>
</dbReference>
<feature type="transmembrane region" description="Helical" evidence="1">
    <location>
        <begin position="83"/>
        <end position="103"/>
    </location>
</feature>
<dbReference type="PANTHER" id="PTHR47074">
    <property type="entry name" value="BNAC02G40300D PROTEIN"/>
    <property type="match status" value="1"/>
</dbReference>
<evidence type="ECO:0000259" key="2">
    <source>
        <dbReference type="Pfam" id="PF13456"/>
    </source>
</evidence>
<evidence type="ECO:0000256" key="1">
    <source>
        <dbReference type="SAM" id="Phobius"/>
    </source>
</evidence>
<gene>
    <name evidence="3" type="ORF">Goari_014322</name>
</gene>